<keyword evidence="2" id="KW-0732">Signal</keyword>
<dbReference type="SUPFAM" id="SSF56300">
    <property type="entry name" value="Metallo-dependent phosphatases"/>
    <property type="match status" value="1"/>
</dbReference>
<feature type="transmembrane region" description="Helical" evidence="1">
    <location>
        <begin position="564"/>
        <end position="585"/>
    </location>
</feature>
<keyword evidence="6" id="KW-1185">Reference proteome</keyword>
<gene>
    <name evidence="5" type="ORF">HINF_LOCUS54078</name>
    <name evidence="4" type="ORF">HINF_LOCUS54744</name>
</gene>
<evidence type="ECO:0000313" key="6">
    <source>
        <dbReference type="Proteomes" id="UP001642409"/>
    </source>
</evidence>
<dbReference type="GO" id="GO:0016787">
    <property type="term" value="F:hydrolase activity"/>
    <property type="evidence" value="ECO:0007669"/>
    <property type="project" value="InterPro"/>
</dbReference>
<dbReference type="PANTHER" id="PTHR11575">
    <property type="entry name" value="5'-NUCLEOTIDASE-RELATED"/>
    <property type="match status" value="1"/>
</dbReference>
<dbReference type="InterPro" id="IPR006179">
    <property type="entry name" value="5_nucleotidase/apyrase"/>
</dbReference>
<sequence length="586" mass="67541">MLQLYLCLLLPELHVIHVSDIHGGIYGHKDQPELGDIGTLLSYYQRVQQNISSNPEAAMLLIGTGDDCEGTALSGLSEIKCSEIYKFLTNVPFDMMTVGNHDLSQPASMEFLHEFQHNFPKKPFVTTNTFYNRTGERFSQPFKYQVMSNGIRVFMISLMFSPTQNDYQNTYTQNIEPTLRSLWFSEILSEYAVKSDIFLLNMHIGTLEPESHSTYKTIRALFDEFNYKIPIHVLGAHDHLVFHVICPPINGVVDKNCIATECGQMLKNLQHVVWTLAPHNVTTPVGINFTGSTATNVFPFEFDEMIVAPTHAGEGLAARFNIFPESFDTEDAIILRIQVQAKIKQVNVYQVIGASKFTYVYEKGVYFNDSFQRLWNLALMPALVFNRELQKRCYQFPITRVDNTFRKDVQQGNITLDDAVRMVPFSFNTTYLPNIEPEQAQCLYFWGNLARWNHDHDVISVERFQELFQKYKQTSNETAKIVPFYSVSNNTWEGPCYDMITTNYEEKRLTMGYKYCGITGHEPKVYPTSSGIQLTDELFIEFIKRYFNQNEEDEEFENENEQKIVITLIAALWLFGILAIAFFAFK</sequence>
<dbReference type="InterPro" id="IPR004843">
    <property type="entry name" value="Calcineurin-like_PHP"/>
</dbReference>
<keyword evidence="1" id="KW-0812">Transmembrane</keyword>
<accession>A0AA86R6V9</accession>
<reference evidence="4" key="1">
    <citation type="submission" date="2023-06" db="EMBL/GenBank/DDBJ databases">
        <authorList>
            <person name="Kurt Z."/>
        </authorList>
    </citation>
    <scope>NUCLEOTIDE SEQUENCE</scope>
</reference>
<dbReference type="Pfam" id="PF00149">
    <property type="entry name" value="Metallophos"/>
    <property type="match status" value="1"/>
</dbReference>
<evidence type="ECO:0000313" key="5">
    <source>
        <dbReference type="EMBL" id="CAL6069651.1"/>
    </source>
</evidence>
<comment type="caution">
    <text evidence="4">The sequence shown here is derived from an EMBL/GenBank/DDBJ whole genome shotgun (WGS) entry which is preliminary data.</text>
</comment>
<evidence type="ECO:0000313" key="4">
    <source>
        <dbReference type="EMBL" id="CAI9967099.1"/>
    </source>
</evidence>
<proteinExistence type="predicted"/>
<dbReference type="EMBL" id="CAXDID020000279">
    <property type="protein sequence ID" value="CAL6069651.1"/>
    <property type="molecule type" value="Genomic_DNA"/>
</dbReference>
<dbReference type="Proteomes" id="UP001642409">
    <property type="component" value="Unassembled WGS sequence"/>
</dbReference>
<dbReference type="InterPro" id="IPR036907">
    <property type="entry name" value="5'-Nucleotdase_C_sf"/>
</dbReference>
<keyword evidence="1" id="KW-1133">Transmembrane helix</keyword>
<feature type="chain" id="PRO_5041654343" evidence="2">
    <location>
        <begin position="19"/>
        <end position="586"/>
    </location>
</feature>
<feature type="signal peptide" evidence="2">
    <location>
        <begin position="1"/>
        <end position="18"/>
    </location>
</feature>
<name>A0AA86R6V9_9EUKA</name>
<organism evidence="4">
    <name type="scientific">Hexamita inflata</name>
    <dbReference type="NCBI Taxonomy" id="28002"/>
    <lineage>
        <taxon>Eukaryota</taxon>
        <taxon>Metamonada</taxon>
        <taxon>Diplomonadida</taxon>
        <taxon>Hexamitidae</taxon>
        <taxon>Hexamitinae</taxon>
        <taxon>Hexamita</taxon>
    </lineage>
</organism>
<evidence type="ECO:0000259" key="3">
    <source>
        <dbReference type="Pfam" id="PF00149"/>
    </source>
</evidence>
<dbReference type="GO" id="GO:0005829">
    <property type="term" value="C:cytosol"/>
    <property type="evidence" value="ECO:0007669"/>
    <property type="project" value="TreeGrafter"/>
</dbReference>
<reference evidence="5 6" key="2">
    <citation type="submission" date="2024-07" db="EMBL/GenBank/DDBJ databases">
        <authorList>
            <person name="Akdeniz Z."/>
        </authorList>
    </citation>
    <scope>NUCLEOTIDE SEQUENCE [LARGE SCALE GENOMIC DNA]</scope>
</reference>
<evidence type="ECO:0000256" key="2">
    <source>
        <dbReference type="SAM" id="SignalP"/>
    </source>
</evidence>
<protein>
    <submittedName>
        <fullName evidence="4">5' nucleotidase family protein</fullName>
    </submittedName>
    <submittedName>
        <fullName evidence="5">5'_nucleotidase family protein</fullName>
    </submittedName>
</protein>
<dbReference type="InterPro" id="IPR029052">
    <property type="entry name" value="Metallo-depent_PP-like"/>
</dbReference>
<dbReference type="Gene3D" id="3.60.21.10">
    <property type="match status" value="1"/>
</dbReference>
<feature type="domain" description="Calcineurin-like phosphoesterase" evidence="3">
    <location>
        <begin position="14"/>
        <end position="239"/>
    </location>
</feature>
<keyword evidence="1" id="KW-0472">Membrane</keyword>
<evidence type="ECO:0000256" key="1">
    <source>
        <dbReference type="SAM" id="Phobius"/>
    </source>
</evidence>
<dbReference type="GO" id="GO:0009166">
    <property type="term" value="P:nucleotide catabolic process"/>
    <property type="evidence" value="ECO:0007669"/>
    <property type="project" value="InterPro"/>
</dbReference>
<dbReference type="Gene3D" id="3.90.780.10">
    <property type="entry name" value="5'-Nucleotidase, C-terminal domain"/>
    <property type="match status" value="1"/>
</dbReference>
<dbReference type="EMBL" id="CATOUU010001012">
    <property type="protein sequence ID" value="CAI9967099.1"/>
    <property type="molecule type" value="Genomic_DNA"/>
</dbReference>
<dbReference type="AlphaFoldDB" id="A0AA86R6V9"/>
<dbReference type="PANTHER" id="PTHR11575:SF22">
    <property type="entry name" value="ADL392WP"/>
    <property type="match status" value="1"/>
</dbReference>